<protein>
    <submittedName>
        <fullName evidence="1">Uncharacterized protein</fullName>
    </submittedName>
</protein>
<keyword evidence="2" id="KW-1185">Reference proteome</keyword>
<evidence type="ECO:0000313" key="2">
    <source>
        <dbReference type="Proteomes" id="UP001437256"/>
    </source>
</evidence>
<sequence>MNEDELHVLLSVYVDAHLNGETAMDYGYFLVSEALRPFLPNCPAIVEVLRLNPEYMAVFGQPQPSDDMNILKSEKTTDIPSLNLDPRKPGGSRETAIELIPEDEANPESLQNTPFANVVLPRRRNEEPPPEVRLAENPWDVALMDPKDVPWHTRFPPRLDIPIERRYYHDFHTGAFMSSPFAGQLLERAVEVVSATYNGVMGERAKYLWAEEIKPGDKCDRCFLEKRDCTPALDENDEVYTPNCAGCKSSHYNCSNRIQAVLRDLSEWTYRRFPVSQQDLFDICRRWGLIAEHHKDGLFSLVLVKGKGKKANMERILRTPTGPNFDEFNRARLRRGLRAQGIFNIEY</sequence>
<evidence type="ECO:0000313" key="1">
    <source>
        <dbReference type="EMBL" id="KAL0059418.1"/>
    </source>
</evidence>
<gene>
    <name evidence="1" type="ORF">AAF712_013859</name>
</gene>
<organism evidence="1 2">
    <name type="scientific">Marasmius tenuissimus</name>
    <dbReference type="NCBI Taxonomy" id="585030"/>
    <lineage>
        <taxon>Eukaryota</taxon>
        <taxon>Fungi</taxon>
        <taxon>Dikarya</taxon>
        <taxon>Basidiomycota</taxon>
        <taxon>Agaricomycotina</taxon>
        <taxon>Agaricomycetes</taxon>
        <taxon>Agaricomycetidae</taxon>
        <taxon>Agaricales</taxon>
        <taxon>Marasmiineae</taxon>
        <taxon>Marasmiaceae</taxon>
        <taxon>Marasmius</taxon>
    </lineage>
</organism>
<comment type="caution">
    <text evidence="1">The sequence shown here is derived from an EMBL/GenBank/DDBJ whole genome shotgun (WGS) entry which is preliminary data.</text>
</comment>
<proteinExistence type="predicted"/>
<accession>A0ABR2ZF54</accession>
<reference evidence="1 2" key="1">
    <citation type="submission" date="2024-05" db="EMBL/GenBank/DDBJ databases">
        <title>A draft genome resource for the thread blight pathogen Marasmius tenuissimus strain MS-2.</title>
        <authorList>
            <person name="Yulfo-Soto G.E."/>
            <person name="Baruah I.K."/>
            <person name="Amoako-Attah I."/>
            <person name="Bukari Y."/>
            <person name="Meinhardt L.W."/>
            <person name="Bailey B.A."/>
            <person name="Cohen S.P."/>
        </authorList>
    </citation>
    <scope>NUCLEOTIDE SEQUENCE [LARGE SCALE GENOMIC DNA]</scope>
    <source>
        <strain evidence="1 2">MS-2</strain>
    </source>
</reference>
<name>A0ABR2ZF54_9AGAR</name>
<dbReference type="Proteomes" id="UP001437256">
    <property type="component" value="Unassembled WGS sequence"/>
</dbReference>
<dbReference type="EMBL" id="JBBXMP010000228">
    <property type="protein sequence ID" value="KAL0059418.1"/>
    <property type="molecule type" value="Genomic_DNA"/>
</dbReference>